<feature type="compositionally biased region" description="Polar residues" evidence="1">
    <location>
        <begin position="7"/>
        <end position="23"/>
    </location>
</feature>
<gene>
    <name evidence="3" type="ORF">AY555_09325</name>
</gene>
<protein>
    <recommendedName>
        <fullName evidence="2">Flagellar hook-length control protein-like C-terminal domain-containing protein</fullName>
    </recommendedName>
</protein>
<keyword evidence="4" id="KW-1185">Reference proteome</keyword>
<feature type="compositionally biased region" description="Polar residues" evidence="1">
    <location>
        <begin position="453"/>
        <end position="463"/>
    </location>
</feature>
<dbReference type="OrthoDB" id="7203912at2"/>
<evidence type="ECO:0000259" key="2">
    <source>
        <dbReference type="Pfam" id="PF02120"/>
    </source>
</evidence>
<dbReference type="RefSeq" id="WP_066135976.1">
    <property type="nucleotide sequence ID" value="NZ_CP014525.1"/>
</dbReference>
<feature type="compositionally biased region" description="Polar residues" evidence="1">
    <location>
        <begin position="254"/>
        <end position="310"/>
    </location>
</feature>
<proteinExistence type="predicted"/>
<feature type="region of interest" description="Disordered" evidence="1">
    <location>
        <begin position="57"/>
        <end position="143"/>
    </location>
</feature>
<dbReference type="GeneID" id="53317353"/>
<organism evidence="3 4">
    <name type="scientific">Haematospirillum jordaniae</name>
    <dbReference type="NCBI Taxonomy" id="1549855"/>
    <lineage>
        <taxon>Bacteria</taxon>
        <taxon>Pseudomonadati</taxon>
        <taxon>Pseudomonadota</taxon>
        <taxon>Alphaproteobacteria</taxon>
        <taxon>Rhodospirillales</taxon>
        <taxon>Novispirillaceae</taxon>
        <taxon>Haematospirillum</taxon>
    </lineage>
</organism>
<dbReference type="EMBL" id="CP014525">
    <property type="protein sequence ID" value="AMW35346.1"/>
    <property type="molecule type" value="Genomic_DNA"/>
</dbReference>
<dbReference type="AlphaFoldDB" id="A0A143DFB6"/>
<dbReference type="CDD" id="cd17470">
    <property type="entry name" value="T3SS_Flik_C"/>
    <property type="match status" value="1"/>
</dbReference>
<feature type="region of interest" description="Disordered" evidence="1">
    <location>
        <begin position="451"/>
        <end position="496"/>
    </location>
</feature>
<feature type="region of interest" description="Disordered" evidence="1">
    <location>
        <begin position="170"/>
        <end position="215"/>
    </location>
</feature>
<feature type="region of interest" description="Disordered" evidence="1">
    <location>
        <begin position="1"/>
        <end position="32"/>
    </location>
</feature>
<feature type="compositionally biased region" description="Polar residues" evidence="1">
    <location>
        <begin position="330"/>
        <end position="339"/>
    </location>
</feature>
<feature type="compositionally biased region" description="Low complexity" evidence="1">
    <location>
        <begin position="311"/>
        <end position="329"/>
    </location>
</feature>
<feature type="compositionally biased region" description="Basic and acidic residues" evidence="1">
    <location>
        <begin position="86"/>
        <end position="101"/>
    </location>
</feature>
<dbReference type="KEGG" id="hjo:AY555_09325"/>
<dbReference type="STRING" id="1549855.AY555_09325"/>
<accession>A0A143DFB6</accession>
<name>A0A143DFB6_9PROT</name>
<feature type="compositionally biased region" description="Polar residues" evidence="1">
    <location>
        <begin position="57"/>
        <end position="69"/>
    </location>
</feature>
<feature type="compositionally biased region" description="Polar residues" evidence="1">
    <location>
        <begin position="364"/>
        <end position="376"/>
    </location>
</feature>
<feature type="compositionally biased region" description="Basic and acidic residues" evidence="1">
    <location>
        <begin position="108"/>
        <end position="135"/>
    </location>
</feature>
<dbReference type="InterPro" id="IPR021136">
    <property type="entry name" value="Flagellar_hook_control-like_C"/>
</dbReference>
<dbReference type="Gene3D" id="3.30.750.140">
    <property type="match status" value="1"/>
</dbReference>
<feature type="compositionally biased region" description="Basic and acidic residues" evidence="1">
    <location>
        <begin position="70"/>
        <end position="79"/>
    </location>
</feature>
<reference evidence="3 4" key="1">
    <citation type="submission" date="2016-02" db="EMBL/GenBank/DDBJ databases">
        <title>Complete Genome of H5569, the type strain of the newly described species Haematospirillium jordaniae.</title>
        <authorList>
            <person name="Nicholson A.C."/>
            <person name="Humrighouse B.W."/>
            <person name="Loparov V."/>
            <person name="McQuiston J.R."/>
        </authorList>
    </citation>
    <scope>NUCLEOTIDE SEQUENCE [LARGE SCALE GENOMIC DNA]</scope>
    <source>
        <strain evidence="3 4">H5569</strain>
    </source>
</reference>
<feature type="compositionally biased region" description="Low complexity" evidence="1">
    <location>
        <begin position="340"/>
        <end position="359"/>
    </location>
</feature>
<feature type="domain" description="Flagellar hook-length control protein-like C-terminal" evidence="2">
    <location>
        <begin position="396"/>
        <end position="468"/>
    </location>
</feature>
<dbReference type="InterPro" id="IPR038610">
    <property type="entry name" value="FliK-like_C_sf"/>
</dbReference>
<sequence length="523" mass="55064">MDVSAVKTKTPSNQSGTPTNPDATPSLDGETPDFAALLAKGTLTDGTDALREKLIQSADTLTAAHSVTRTIERAERPEPSQRSVRQRTEPRRTAGERDEARASTGSAHTERKNNTSRSETESSSSDRSEGKDRAAESLVPLVSQTQAISFVATSEGDESLVVNAGAQVKLNGPQQAGNSLVDGSVRQGPVNPVADLQAAAEPTDQKETKPNQIRPQDLRTANIAQSEGIEAAVGDAVEGGIKVTVRAEARDGQTRYQGHDFSQSTKGESWTLASQASDQGTTGQNGNNSDGTGQNGKTTQHLPQGNNLQNGGSVLAGTTGTSTSSFRTSLDASSGQNAEATSGSKATSAQAAGATTQQQREASRTTSTFRPTQTPKTPDPSPVEQIRLKITKGAMNGDTIRIQLRPETLGKVDIRLEVHEGRVSAHVVAETRDALDLLKADARNLERALQDSGLKTDSGSLNFSLRGEGNPRQADQNDGGRQGAGTPYDPHRHSLDDDLAEAPDIESLRRTAAAARGGVDVRI</sequence>
<evidence type="ECO:0000313" key="3">
    <source>
        <dbReference type="EMBL" id="AMW35346.1"/>
    </source>
</evidence>
<evidence type="ECO:0000256" key="1">
    <source>
        <dbReference type="SAM" id="MobiDB-lite"/>
    </source>
</evidence>
<feature type="region of interest" description="Disordered" evidence="1">
    <location>
        <begin position="251"/>
        <end position="384"/>
    </location>
</feature>
<evidence type="ECO:0000313" key="4">
    <source>
        <dbReference type="Proteomes" id="UP000076066"/>
    </source>
</evidence>
<dbReference type="Pfam" id="PF02120">
    <property type="entry name" value="Flg_hook"/>
    <property type="match status" value="1"/>
</dbReference>
<dbReference type="Proteomes" id="UP000076066">
    <property type="component" value="Chromosome"/>
</dbReference>